<dbReference type="PROSITE" id="PS00676">
    <property type="entry name" value="SIGMA54_INTERACT_2"/>
    <property type="match status" value="1"/>
</dbReference>
<feature type="domain" description="Response regulatory" evidence="8">
    <location>
        <begin position="3"/>
        <end position="117"/>
    </location>
</feature>
<dbReference type="SUPFAM" id="SSF46689">
    <property type="entry name" value="Homeodomain-like"/>
    <property type="match status" value="1"/>
</dbReference>
<dbReference type="CDD" id="cd00156">
    <property type="entry name" value="REC"/>
    <property type="match status" value="1"/>
</dbReference>
<dbReference type="Gene3D" id="3.40.50.2300">
    <property type="match status" value="1"/>
</dbReference>
<dbReference type="PROSITE" id="PS50110">
    <property type="entry name" value="RESPONSE_REGULATORY"/>
    <property type="match status" value="1"/>
</dbReference>
<dbReference type="SUPFAM" id="SSF52540">
    <property type="entry name" value="P-loop containing nucleoside triphosphate hydrolases"/>
    <property type="match status" value="1"/>
</dbReference>
<dbReference type="OrthoDB" id="9763792at2"/>
<gene>
    <name evidence="9" type="ordered locus">TOL2_C02720</name>
</gene>
<dbReference type="InterPro" id="IPR001789">
    <property type="entry name" value="Sig_transdc_resp-reg_receiver"/>
</dbReference>
<dbReference type="FunFam" id="3.40.50.300:FF:000006">
    <property type="entry name" value="DNA-binding transcriptional regulator NtrC"/>
    <property type="match status" value="1"/>
</dbReference>
<keyword evidence="1" id="KW-0547">Nucleotide-binding</keyword>
<dbReference type="Pfam" id="PF00072">
    <property type="entry name" value="Response_reg"/>
    <property type="match status" value="1"/>
</dbReference>
<dbReference type="SUPFAM" id="SSF52172">
    <property type="entry name" value="CheY-like"/>
    <property type="match status" value="1"/>
</dbReference>
<dbReference type="STRING" id="651182.TOL2_C02720"/>
<dbReference type="Pfam" id="PF00158">
    <property type="entry name" value="Sigma54_activat"/>
    <property type="match status" value="1"/>
</dbReference>
<dbReference type="Gene3D" id="1.10.10.60">
    <property type="entry name" value="Homeodomain-like"/>
    <property type="match status" value="1"/>
</dbReference>
<dbReference type="PROSITE" id="PS00675">
    <property type="entry name" value="SIGMA54_INTERACT_1"/>
    <property type="match status" value="1"/>
</dbReference>
<proteinExistence type="predicted"/>
<keyword evidence="10" id="KW-1185">Reference proteome</keyword>
<dbReference type="GO" id="GO:0003677">
    <property type="term" value="F:DNA binding"/>
    <property type="evidence" value="ECO:0007669"/>
    <property type="project" value="UniProtKB-KW"/>
</dbReference>
<dbReference type="SMART" id="SM00382">
    <property type="entry name" value="AAA"/>
    <property type="match status" value="1"/>
</dbReference>
<dbReference type="GO" id="GO:0006355">
    <property type="term" value="P:regulation of DNA-templated transcription"/>
    <property type="evidence" value="ECO:0007669"/>
    <property type="project" value="InterPro"/>
</dbReference>
<evidence type="ECO:0000313" key="9">
    <source>
        <dbReference type="EMBL" id="CCK78442.1"/>
    </source>
</evidence>
<dbReference type="InterPro" id="IPR003593">
    <property type="entry name" value="AAA+_ATPase"/>
</dbReference>
<evidence type="ECO:0000256" key="5">
    <source>
        <dbReference type="ARBA" id="ARBA00023163"/>
    </source>
</evidence>
<accession>K0NHJ0</accession>
<dbReference type="EMBL" id="FO203503">
    <property type="protein sequence ID" value="CCK78442.1"/>
    <property type="molecule type" value="Genomic_DNA"/>
</dbReference>
<name>K0NHJ0_DESTT</name>
<reference evidence="9 10" key="1">
    <citation type="journal article" date="2013" name="Environ. Microbiol.">
        <title>Complete genome, catabolic sub-proteomes and key-metabolites of Desulfobacula toluolica Tol2, a marine, aromatic compound-degrading, sulfate-reducing bacterium.</title>
        <authorList>
            <person name="Wohlbrand L."/>
            <person name="Jacob J.H."/>
            <person name="Kube M."/>
            <person name="Mussmann M."/>
            <person name="Jarling R."/>
            <person name="Beck A."/>
            <person name="Amann R."/>
            <person name="Wilkes H."/>
            <person name="Reinhardt R."/>
            <person name="Rabus R."/>
        </authorList>
    </citation>
    <scope>NUCLEOTIDE SEQUENCE [LARGE SCALE GENOMIC DNA]</scope>
    <source>
        <strain evidence="10">DSM 7467 / Tol2</strain>
    </source>
</reference>
<dbReference type="RefSeq" id="WP_014955799.1">
    <property type="nucleotide sequence ID" value="NC_018645.1"/>
</dbReference>
<dbReference type="InterPro" id="IPR058031">
    <property type="entry name" value="AAA_lid_NorR"/>
</dbReference>
<evidence type="ECO:0000256" key="6">
    <source>
        <dbReference type="PROSITE-ProRule" id="PRU00169"/>
    </source>
</evidence>
<dbReference type="InterPro" id="IPR027417">
    <property type="entry name" value="P-loop_NTPase"/>
</dbReference>
<evidence type="ECO:0000256" key="4">
    <source>
        <dbReference type="ARBA" id="ARBA00023125"/>
    </source>
</evidence>
<keyword evidence="5" id="KW-0804">Transcription</keyword>
<dbReference type="InterPro" id="IPR025944">
    <property type="entry name" value="Sigma_54_int_dom_CS"/>
</dbReference>
<evidence type="ECO:0000259" key="8">
    <source>
        <dbReference type="PROSITE" id="PS50110"/>
    </source>
</evidence>
<dbReference type="Gene3D" id="3.40.50.300">
    <property type="entry name" value="P-loop containing nucleotide triphosphate hydrolases"/>
    <property type="match status" value="1"/>
</dbReference>
<dbReference type="InterPro" id="IPR025662">
    <property type="entry name" value="Sigma_54_int_dom_ATP-bd_1"/>
</dbReference>
<dbReference type="Pfam" id="PF25601">
    <property type="entry name" value="AAA_lid_14"/>
    <property type="match status" value="1"/>
</dbReference>
<dbReference type="GO" id="GO:0000160">
    <property type="term" value="P:phosphorelay signal transduction system"/>
    <property type="evidence" value="ECO:0007669"/>
    <property type="project" value="InterPro"/>
</dbReference>
<dbReference type="SMART" id="SM00448">
    <property type="entry name" value="REC"/>
    <property type="match status" value="1"/>
</dbReference>
<evidence type="ECO:0000256" key="1">
    <source>
        <dbReference type="ARBA" id="ARBA00022741"/>
    </source>
</evidence>
<keyword evidence="6" id="KW-0597">Phosphoprotein</keyword>
<evidence type="ECO:0000259" key="7">
    <source>
        <dbReference type="PROSITE" id="PS50045"/>
    </source>
</evidence>
<dbReference type="CDD" id="cd00009">
    <property type="entry name" value="AAA"/>
    <property type="match status" value="1"/>
</dbReference>
<dbReference type="Gene3D" id="1.10.8.60">
    <property type="match status" value="1"/>
</dbReference>
<keyword evidence="2" id="KW-0067">ATP-binding</keyword>
<dbReference type="InterPro" id="IPR002078">
    <property type="entry name" value="Sigma_54_int"/>
</dbReference>
<dbReference type="HOGENOM" id="CLU_000445_0_3_7"/>
<feature type="modified residue" description="4-aspartylphosphate" evidence="6">
    <location>
        <position position="52"/>
    </location>
</feature>
<keyword evidence="3" id="KW-0805">Transcription regulation</keyword>
<dbReference type="InterPro" id="IPR025943">
    <property type="entry name" value="Sigma_54_int_dom_ATP-bd_2"/>
</dbReference>
<dbReference type="KEGG" id="dto:TOL2_C02720"/>
<evidence type="ECO:0000313" key="10">
    <source>
        <dbReference type="Proteomes" id="UP000007347"/>
    </source>
</evidence>
<sequence length="464" mass="53201">MPKILIIDDDYIICKTLVKKFTRLNHEAHYSLNLKQGLEKLFSDQFDIVFLDVILPDGNGLEAIEIIKDHPFTPEIIIMTGDGNSEGVELAIKSKVWDYIQKNGSHKEFQFSLNRALEYRHQKQSEIQRKPIKREAIIGNSRQIKICLETTSKASNNDVPILITGETGTGKELFAKAIHKNSVRQQNNFIVVDCAALPEHLVESFLFGHSKGAFTSADSDKVGLIKLADGGTLFLDEVGELPLVLQKKFLRALQEKKFRPVGSKKEISSNFRLVSATHRNLRAMVKKRRFREDFYFRIASIKMEIPPLRDRKSDIALLLTHHMNRKEKIDGYLHNVSDEFVDNLLGYDWPGNVRELLNTIDYACSDAFQESILFSKHLPDHIRAFNIKNRIKNRKESESTPCSKEKSAPVERLRLKEYMEKMKQQYVTDLMSHTRGDIKTACRLSGLSRGHLYALLKKYNISGL</sequence>
<dbReference type="PANTHER" id="PTHR32071">
    <property type="entry name" value="TRANSCRIPTIONAL REGULATORY PROTEIN"/>
    <property type="match status" value="1"/>
</dbReference>
<dbReference type="InterPro" id="IPR011006">
    <property type="entry name" value="CheY-like_superfamily"/>
</dbReference>
<dbReference type="PANTHER" id="PTHR32071:SF113">
    <property type="entry name" value="ALGINATE BIOSYNTHESIS TRANSCRIPTIONAL REGULATORY PROTEIN ALGB"/>
    <property type="match status" value="1"/>
</dbReference>
<dbReference type="PROSITE" id="PS00688">
    <property type="entry name" value="SIGMA54_INTERACT_3"/>
    <property type="match status" value="1"/>
</dbReference>
<dbReference type="Proteomes" id="UP000007347">
    <property type="component" value="Chromosome"/>
</dbReference>
<evidence type="ECO:0000256" key="2">
    <source>
        <dbReference type="ARBA" id="ARBA00022840"/>
    </source>
</evidence>
<dbReference type="AlphaFoldDB" id="K0NHJ0"/>
<protein>
    <submittedName>
        <fullName evidence="9">Sigma-54 dependent DNA-binding response regulator</fullName>
    </submittedName>
</protein>
<feature type="domain" description="Sigma-54 factor interaction" evidence="7">
    <location>
        <begin position="137"/>
        <end position="365"/>
    </location>
</feature>
<organism evidence="9 10">
    <name type="scientific">Desulfobacula toluolica (strain DSM 7467 / Tol2)</name>
    <dbReference type="NCBI Taxonomy" id="651182"/>
    <lineage>
        <taxon>Bacteria</taxon>
        <taxon>Pseudomonadati</taxon>
        <taxon>Thermodesulfobacteriota</taxon>
        <taxon>Desulfobacteria</taxon>
        <taxon>Desulfobacterales</taxon>
        <taxon>Desulfobacteraceae</taxon>
        <taxon>Desulfobacula</taxon>
    </lineage>
</organism>
<dbReference type="PROSITE" id="PS50045">
    <property type="entry name" value="SIGMA54_INTERACT_4"/>
    <property type="match status" value="1"/>
</dbReference>
<evidence type="ECO:0000256" key="3">
    <source>
        <dbReference type="ARBA" id="ARBA00023015"/>
    </source>
</evidence>
<dbReference type="InterPro" id="IPR009057">
    <property type="entry name" value="Homeodomain-like_sf"/>
</dbReference>
<keyword evidence="4 9" id="KW-0238">DNA-binding</keyword>
<dbReference type="GO" id="GO:0005524">
    <property type="term" value="F:ATP binding"/>
    <property type="evidence" value="ECO:0007669"/>
    <property type="project" value="UniProtKB-KW"/>
</dbReference>